<keyword evidence="4" id="KW-1185">Reference proteome</keyword>
<evidence type="ECO:0000259" key="2">
    <source>
        <dbReference type="SMART" id="SM00382"/>
    </source>
</evidence>
<dbReference type="InterPro" id="IPR054289">
    <property type="entry name" value="DUF7025"/>
</dbReference>
<feature type="domain" description="AAA+ ATPase" evidence="2">
    <location>
        <begin position="692"/>
        <end position="817"/>
    </location>
</feature>
<dbReference type="InterPro" id="IPR003593">
    <property type="entry name" value="AAA+_ATPase"/>
</dbReference>
<name>A0A2I2FNV2_ASPCN</name>
<feature type="compositionally biased region" description="Basic and acidic residues" evidence="1">
    <location>
        <begin position="287"/>
        <end position="298"/>
    </location>
</feature>
<feature type="compositionally biased region" description="Polar residues" evidence="1">
    <location>
        <begin position="1100"/>
        <end position="1119"/>
    </location>
</feature>
<dbReference type="PANTHER" id="PTHR46411:SF2">
    <property type="entry name" value="AAA+ ATPASE DOMAIN-CONTAINING PROTEIN"/>
    <property type="match status" value="1"/>
</dbReference>
<dbReference type="EMBL" id="KZ559118">
    <property type="protein sequence ID" value="PLB42293.1"/>
    <property type="molecule type" value="Genomic_DNA"/>
</dbReference>
<dbReference type="InterPro" id="IPR027417">
    <property type="entry name" value="P-loop_NTPase"/>
</dbReference>
<dbReference type="SUPFAM" id="SSF52540">
    <property type="entry name" value="P-loop containing nucleoside triphosphate hydrolases"/>
    <property type="match status" value="1"/>
</dbReference>
<dbReference type="AlphaFoldDB" id="A0A2I2FNV2"/>
<dbReference type="Pfam" id="PF22942">
    <property type="entry name" value="DUF7025"/>
    <property type="match status" value="1"/>
</dbReference>
<proteinExistence type="predicted"/>
<dbReference type="Gene3D" id="3.40.50.300">
    <property type="entry name" value="P-loop containing nucleotide triphosphate hydrolases"/>
    <property type="match status" value="1"/>
</dbReference>
<dbReference type="InterPro" id="IPR056599">
    <property type="entry name" value="AAA_lid_fung"/>
</dbReference>
<dbReference type="STRING" id="41067.A0A2I2FNV2"/>
<evidence type="ECO:0000313" key="4">
    <source>
        <dbReference type="Proteomes" id="UP000234585"/>
    </source>
</evidence>
<dbReference type="InterPro" id="IPR003959">
    <property type="entry name" value="ATPase_AAA_core"/>
</dbReference>
<gene>
    <name evidence="3" type="ORF">BDW47DRAFT_131486</name>
</gene>
<dbReference type="Pfam" id="PF00004">
    <property type="entry name" value="AAA"/>
    <property type="match status" value="1"/>
</dbReference>
<dbReference type="GO" id="GO:0016887">
    <property type="term" value="F:ATP hydrolysis activity"/>
    <property type="evidence" value="ECO:0007669"/>
    <property type="project" value="InterPro"/>
</dbReference>
<dbReference type="Pfam" id="PF23232">
    <property type="entry name" value="AAA_lid_13"/>
    <property type="match status" value="1"/>
</dbReference>
<dbReference type="PANTHER" id="PTHR46411">
    <property type="entry name" value="FAMILY ATPASE, PUTATIVE-RELATED"/>
    <property type="match status" value="1"/>
</dbReference>
<organism evidence="3 4">
    <name type="scientific">Aspergillus candidus</name>
    <dbReference type="NCBI Taxonomy" id="41067"/>
    <lineage>
        <taxon>Eukaryota</taxon>
        <taxon>Fungi</taxon>
        <taxon>Dikarya</taxon>
        <taxon>Ascomycota</taxon>
        <taxon>Pezizomycotina</taxon>
        <taxon>Eurotiomycetes</taxon>
        <taxon>Eurotiomycetidae</taxon>
        <taxon>Eurotiales</taxon>
        <taxon>Aspergillaceae</taxon>
        <taxon>Aspergillus</taxon>
        <taxon>Aspergillus subgen. Circumdati</taxon>
    </lineage>
</organism>
<feature type="region of interest" description="Disordered" evidence="1">
    <location>
        <begin position="1048"/>
        <end position="1119"/>
    </location>
</feature>
<reference evidence="3 4" key="1">
    <citation type="submission" date="2017-12" db="EMBL/GenBank/DDBJ databases">
        <authorList>
            <consortium name="DOE Joint Genome Institute"/>
            <person name="Haridas S."/>
            <person name="Kjaerbolling I."/>
            <person name="Vesth T.C."/>
            <person name="Frisvad J.C."/>
            <person name="Nybo J.L."/>
            <person name="Theobald S."/>
            <person name="Kuo A."/>
            <person name="Bowyer P."/>
            <person name="Matsuda Y."/>
            <person name="Mondo S."/>
            <person name="Lyhne E.K."/>
            <person name="Kogle M.E."/>
            <person name="Clum A."/>
            <person name="Lipzen A."/>
            <person name="Salamov A."/>
            <person name="Ngan C.Y."/>
            <person name="Daum C."/>
            <person name="Chiniquy J."/>
            <person name="Barry K."/>
            <person name="LaButti K."/>
            <person name="Simmons B.A."/>
            <person name="Magnuson J.K."/>
            <person name="Mortensen U.H."/>
            <person name="Larsen T.O."/>
            <person name="Grigoriev I.V."/>
            <person name="Baker S.E."/>
            <person name="Andersen M.R."/>
            <person name="Nordberg H.P."/>
            <person name="Cantor M.N."/>
            <person name="Hua S.X."/>
        </authorList>
    </citation>
    <scope>NUCLEOTIDE SEQUENCE [LARGE SCALE GENOMIC DNA]</scope>
    <source>
        <strain evidence="3 4">CBS 102.13</strain>
    </source>
</reference>
<evidence type="ECO:0000256" key="1">
    <source>
        <dbReference type="SAM" id="MobiDB-lite"/>
    </source>
</evidence>
<protein>
    <recommendedName>
        <fullName evidence="2">AAA+ ATPase domain-containing protein</fullName>
    </recommendedName>
</protein>
<feature type="compositionally biased region" description="Polar residues" evidence="1">
    <location>
        <begin position="1067"/>
        <end position="1091"/>
    </location>
</feature>
<dbReference type="GeneID" id="36524482"/>
<dbReference type="RefSeq" id="XP_024676305.1">
    <property type="nucleotide sequence ID" value="XM_024817322.1"/>
</dbReference>
<dbReference type="CDD" id="cd19481">
    <property type="entry name" value="RecA-like_protease"/>
    <property type="match status" value="1"/>
</dbReference>
<dbReference type="Proteomes" id="UP000234585">
    <property type="component" value="Unassembled WGS sequence"/>
</dbReference>
<dbReference type="SMART" id="SM00382">
    <property type="entry name" value="AAA"/>
    <property type="match status" value="1"/>
</dbReference>
<sequence>MEQCLYRHRRDWERGVEPDSFDMVSEVRKTDSSRFGPWTYHWKPNLHEEYIRPDPFDPRHNCVESQDDPKIPDEYDRTIDYGQRRDRLRKHFEWEMDRLYLVEETESRRQARREREQAQVQQTTTTDAAHQKVVACECNVNRLEWAQFKRSTRLLANDECVIDVLVGDPVLDNEIPGLERWFGYTGPGVRKVTKSQDTNAFDAMAPGQAPLPERIRIYSLIIITILSKILGSDGSSLVAGGPIVFVRPFKALIYCERALRDWHMALQKKFDSAARIDGRGYNAMRVDEYEKETNNDDEKKDDEDPDDITKSPIALQHLSCLLSLMDSDISPKQRHIATPNYRKVFFSDLWHIFRPGVEVIGHDGKQAYRVIKAMSAKHRVEQPPFSVICVYIDFDGKSLGPVTQVFDFKRFEGEREITSLEIYPLRCHPLRKSDFTENEWKRVDSLPSHDKYRRKLIRRGAKFLEVAGVKHMYYAGPTLIVRDEVESPVVIDFETAFSVEDKEQQQWQPRLEMLIGESSSEIEEKQPGCTGVCCENENVHDDIYVDEKQRTEYIDSLLPKGNVVDEPPSVAIIPRLLEEVKTGLDGAPVISDDELMIMSYRVFGFVLRSRKWANLDLAYLTDIHPLQKSPSLAGDPEQEDHKKAEPVTAFDQLVLEEGHKPMIVSLIAQHFRDKKMASDEGEQFDIVKGKGKGLILLLHGAPGVGKTSTAEGVAELFRKPLFQITCGDLGTTATEVEKALEINFTLANRWDCILLLDEADVFLAERTKEDFKRNGLVAVFLRVMEYYAGILFLTTNRVGDFDEAFASRIHISLYYPDLNQGKTVEVFKINMDMIEERFNRRGRKIDIDKVGIGNFAGQHFLEYPHARWNGRQVRNACQTALALAEFEAQGNSHEAILNPDAIVKLSVDHFRVVRNAYLEFTKYINDLYGTNAARRAKEARRRAIWMNDDDNTDMGGSVGDRRRAFFMASQGQKPTALHQSQTQFNTHQQYPEYVNVAVPQPSYPDRSQVPTPLFYSVQNRGSPNIPAAGAPGSHFPISTEERNQMLPHRQNAGQSVQQPPQPFDPGLNQSMQGMYTAGGQQSMGQMQTPNISPGIAGSYASVNTAPRQQWTRNTGCNDS</sequence>
<dbReference type="GO" id="GO:0005524">
    <property type="term" value="F:ATP binding"/>
    <property type="evidence" value="ECO:0007669"/>
    <property type="project" value="InterPro"/>
</dbReference>
<evidence type="ECO:0000313" key="3">
    <source>
        <dbReference type="EMBL" id="PLB42293.1"/>
    </source>
</evidence>
<dbReference type="OrthoDB" id="10042665at2759"/>
<feature type="region of interest" description="Disordered" evidence="1">
    <location>
        <begin position="287"/>
        <end position="308"/>
    </location>
</feature>
<accession>A0A2I2FNV2</accession>